<reference evidence="1 2" key="1">
    <citation type="submission" date="2022-07" db="EMBL/GenBank/DDBJ databases">
        <title>Novel species in genus cellulomonas.</title>
        <authorList>
            <person name="Ye L."/>
        </authorList>
    </citation>
    <scope>NUCLEOTIDE SEQUENCE [LARGE SCALE GENOMIC DNA]</scope>
    <source>
        <strain evidence="2">zg-B89</strain>
    </source>
</reference>
<dbReference type="EMBL" id="CP101987">
    <property type="protein sequence ID" value="UUI73241.1"/>
    <property type="molecule type" value="Genomic_DNA"/>
</dbReference>
<evidence type="ECO:0000313" key="2">
    <source>
        <dbReference type="Proteomes" id="UP001316384"/>
    </source>
</evidence>
<dbReference type="Gene3D" id="1.10.10.10">
    <property type="entry name" value="Winged helix-like DNA-binding domain superfamily/Winged helix DNA-binding domain"/>
    <property type="match status" value="1"/>
</dbReference>
<proteinExistence type="predicted"/>
<organism evidence="1 2">
    <name type="scientific">Cellulomonas xiejunii</name>
    <dbReference type="NCBI Taxonomy" id="2968083"/>
    <lineage>
        <taxon>Bacteria</taxon>
        <taxon>Bacillati</taxon>
        <taxon>Actinomycetota</taxon>
        <taxon>Actinomycetes</taxon>
        <taxon>Micrococcales</taxon>
        <taxon>Cellulomonadaceae</taxon>
        <taxon>Cellulomonas</taxon>
    </lineage>
</organism>
<keyword evidence="2" id="KW-1185">Reference proteome</keyword>
<evidence type="ECO:0000313" key="1">
    <source>
        <dbReference type="EMBL" id="UUI73241.1"/>
    </source>
</evidence>
<dbReference type="Proteomes" id="UP001316384">
    <property type="component" value="Chromosome"/>
</dbReference>
<dbReference type="InterPro" id="IPR036388">
    <property type="entry name" value="WH-like_DNA-bd_sf"/>
</dbReference>
<dbReference type="RefSeq" id="WP_227577549.1">
    <property type="nucleotide sequence ID" value="NZ_CP101987.1"/>
</dbReference>
<evidence type="ECO:0008006" key="3">
    <source>
        <dbReference type="Google" id="ProtNLM"/>
    </source>
</evidence>
<name>A0ABY5KUV9_9CELL</name>
<protein>
    <recommendedName>
        <fullName evidence="3">MarR family transcriptional regulator</fullName>
    </recommendedName>
</protein>
<gene>
    <name evidence="1" type="ORF">NP048_07340</name>
</gene>
<sequence>MSGRSDALAPTLSGWLDAQRFALRRASIGTGSVWRRSPQPRATPADVVLALVLADMPAVRLNVERISRHTGLTHAQVLDALADLEDAGRIANGAQAGGRVSLVVPAALEALGVPEAWGIAHQHVRMDPPPPGPEPSGLALAAAFGAAHSDDEGEGDG</sequence>
<accession>A0ABY5KUV9</accession>